<dbReference type="SMART" id="SM00563">
    <property type="entry name" value="PlsC"/>
    <property type="match status" value="1"/>
</dbReference>
<dbReference type="CDD" id="cd07989">
    <property type="entry name" value="LPLAT_AGPAT-like"/>
    <property type="match status" value="1"/>
</dbReference>
<sequence>MTGWLPVSECTSTCLDEVPGVARAVRARRWAGVSRALAGARGVGGAAAAGRALTALGIAVEVVPAPVPWPEDRGVGSLVVANHVSWVDDVALLALFPQVHPVAKAEVAAWPYVGGWARRSGTVFLDRGNLRRLPGSVADVSTILRNRGSVLVHPEGTTACGAQLGRFRPAFFQAAVDAAAPVCPVALRYRVAPGRTTAAAGYFGGDSLRRSMGRVVAARDLVLEVHLLPALEPGRDRRELAALAEYAVAQVTEAWAPATTAHPRPARSARPAGPTRPGPLLELDVPHPAVP</sequence>
<dbReference type="RefSeq" id="WP_089338718.1">
    <property type="nucleotide sequence ID" value="NZ_FZNO01000036.1"/>
</dbReference>
<evidence type="ECO:0000256" key="5">
    <source>
        <dbReference type="ARBA" id="ARBA00023315"/>
    </source>
</evidence>
<keyword evidence="3 8" id="KW-0808">Transferase</keyword>
<keyword evidence="5 8" id="KW-0012">Acyltransferase</keyword>
<dbReference type="PANTHER" id="PTHR10434:SF64">
    <property type="entry name" value="1-ACYL-SN-GLYCEROL-3-PHOSPHATE ACYLTRANSFERASE-RELATED"/>
    <property type="match status" value="1"/>
</dbReference>
<name>A0A239A3B3_9ACTN</name>
<accession>A0A239A3B3</accession>
<dbReference type="OrthoDB" id="5184723at2"/>
<dbReference type="GO" id="GO:0006654">
    <property type="term" value="P:phosphatidic acid biosynthetic process"/>
    <property type="evidence" value="ECO:0007669"/>
    <property type="project" value="TreeGrafter"/>
</dbReference>
<dbReference type="InterPro" id="IPR002123">
    <property type="entry name" value="Plipid/glycerol_acylTrfase"/>
</dbReference>
<dbReference type="EMBL" id="FZNO01000036">
    <property type="protein sequence ID" value="SNR89524.1"/>
    <property type="molecule type" value="Genomic_DNA"/>
</dbReference>
<evidence type="ECO:0000313" key="8">
    <source>
        <dbReference type="EMBL" id="SNR89524.1"/>
    </source>
</evidence>
<keyword evidence="4" id="KW-0443">Lipid metabolism</keyword>
<feature type="region of interest" description="Disordered" evidence="6">
    <location>
        <begin position="257"/>
        <end position="291"/>
    </location>
</feature>
<dbReference type="AlphaFoldDB" id="A0A239A3B3"/>
<dbReference type="PANTHER" id="PTHR10434">
    <property type="entry name" value="1-ACYL-SN-GLYCEROL-3-PHOSPHATE ACYLTRANSFERASE"/>
    <property type="match status" value="1"/>
</dbReference>
<evidence type="ECO:0000259" key="7">
    <source>
        <dbReference type="SMART" id="SM00563"/>
    </source>
</evidence>
<keyword evidence="9" id="KW-1185">Reference proteome</keyword>
<evidence type="ECO:0000256" key="2">
    <source>
        <dbReference type="ARBA" id="ARBA00022516"/>
    </source>
</evidence>
<keyword evidence="2" id="KW-0444">Lipid biosynthesis</keyword>
<protein>
    <submittedName>
        <fullName evidence="8">1-acyl-sn-glycerol-3-phosphate acyltransferases</fullName>
    </submittedName>
</protein>
<feature type="compositionally biased region" description="Low complexity" evidence="6">
    <location>
        <begin position="257"/>
        <end position="279"/>
    </location>
</feature>
<evidence type="ECO:0000256" key="6">
    <source>
        <dbReference type="SAM" id="MobiDB-lite"/>
    </source>
</evidence>
<evidence type="ECO:0000256" key="3">
    <source>
        <dbReference type="ARBA" id="ARBA00022679"/>
    </source>
</evidence>
<dbReference type="Pfam" id="PF01553">
    <property type="entry name" value="Acyltransferase"/>
    <property type="match status" value="1"/>
</dbReference>
<comment type="pathway">
    <text evidence="1">Lipid metabolism.</text>
</comment>
<gene>
    <name evidence="8" type="ORF">SAMN06272737_13631</name>
</gene>
<dbReference type="SUPFAM" id="SSF69593">
    <property type="entry name" value="Glycerol-3-phosphate (1)-acyltransferase"/>
    <property type="match status" value="1"/>
</dbReference>
<evidence type="ECO:0000256" key="4">
    <source>
        <dbReference type="ARBA" id="ARBA00023098"/>
    </source>
</evidence>
<evidence type="ECO:0000256" key="1">
    <source>
        <dbReference type="ARBA" id="ARBA00005189"/>
    </source>
</evidence>
<proteinExistence type="predicted"/>
<reference evidence="8 9" key="1">
    <citation type="submission" date="2017-06" db="EMBL/GenBank/DDBJ databases">
        <authorList>
            <person name="Kim H.J."/>
            <person name="Triplett B.A."/>
        </authorList>
    </citation>
    <scope>NUCLEOTIDE SEQUENCE [LARGE SCALE GENOMIC DNA]</scope>
    <source>
        <strain evidence="8 9">DSM 44272</strain>
    </source>
</reference>
<evidence type="ECO:0000313" key="9">
    <source>
        <dbReference type="Proteomes" id="UP000198403"/>
    </source>
</evidence>
<dbReference type="GO" id="GO:0003841">
    <property type="term" value="F:1-acylglycerol-3-phosphate O-acyltransferase activity"/>
    <property type="evidence" value="ECO:0007669"/>
    <property type="project" value="TreeGrafter"/>
</dbReference>
<dbReference type="Proteomes" id="UP000198403">
    <property type="component" value="Unassembled WGS sequence"/>
</dbReference>
<feature type="domain" description="Phospholipid/glycerol acyltransferase" evidence="7">
    <location>
        <begin position="77"/>
        <end position="190"/>
    </location>
</feature>
<organism evidence="8 9">
    <name type="scientific">Blastococcus mobilis</name>
    <dbReference type="NCBI Taxonomy" id="1938746"/>
    <lineage>
        <taxon>Bacteria</taxon>
        <taxon>Bacillati</taxon>
        <taxon>Actinomycetota</taxon>
        <taxon>Actinomycetes</taxon>
        <taxon>Geodermatophilales</taxon>
        <taxon>Geodermatophilaceae</taxon>
        <taxon>Blastococcus</taxon>
    </lineage>
</organism>